<dbReference type="SUPFAM" id="SSF54975">
    <property type="entry name" value="Acylphosphatase/BLUF domain-like"/>
    <property type="match status" value="1"/>
</dbReference>
<dbReference type="Pfam" id="PF04940">
    <property type="entry name" value="BLUF"/>
    <property type="match status" value="1"/>
</dbReference>
<proteinExistence type="predicted"/>
<feature type="domain" description="BLUF" evidence="1">
    <location>
        <begin position="33"/>
        <end position="124"/>
    </location>
</feature>
<sequence length="174" mass="19272">MTVHRLLLCFLHALSTWLGIRSPLNSRLCRMLKCSVVFVSSAVEEVGESRLADLMAAGARFNEVCGSRAVVCFDGRRFFTYLEGTASSVAATLVYIESLAIHSELVQLARGTVQQLRFPEQPLLFMRVTASQLKSLVRADWTNFSQRLKGRFDPVTGMEQLADLVAQCREAAAA</sequence>
<name>A0ABV3HKR0_9ACTN</name>
<dbReference type="InterPro" id="IPR007024">
    <property type="entry name" value="BLUF_domain"/>
</dbReference>
<comment type="caution">
    <text evidence="2">The sequence shown here is derived from an EMBL/GenBank/DDBJ whole genome shotgun (WGS) entry which is preliminary data.</text>
</comment>
<dbReference type="SMART" id="SM01034">
    <property type="entry name" value="BLUF"/>
    <property type="match status" value="1"/>
</dbReference>
<evidence type="ECO:0000313" key="2">
    <source>
        <dbReference type="EMBL" id="MEV4293147.1"/>
    </source>
</evidence>
<accession>A0ABV3HKR0</accession>
<dbReference type="PROSITE" id="PS50925">
    <property type="entry name" value="BLUF"/>
    <property type="match status" value="1"/>
</dbReference>
<dbReference type="Proteomes" id="UP001552427">
    <property type="component" value="Unassembled WGS sequence"/>
</dbReference>
<dbReference type="InterPro" id="IPR036046">
    <property type="entry name" value="Acylphosphatase-like_dom_sf"/>
</dbReference>
<dbReference type="EMBL" id="JBFARM010000034">
    <property type="protein sequence ID" value="MEV4293147.1"/>
    <property type="molecule type" value="Genomic_DNA"/>
</dbReference>
<gene>
    <name evidence="2" type="ORF">AB0K40_47260</name>
</gene>
<reference evidence="2 3" key="1">
    <citation type="submission" date="2024-06" db="EMBL/GenBank/DDBJ databases">
        <title>The Natural Products Discovery Center: Release of the First 8490 Sequenced Strains for Exploring Actinobacteria Biosynthetic Diversity.</title>
        <authorList>
            <person name="Kalkreuter E."/>
            <person name="Kautsar S.A."/>
            <person name="Yang D."/>
            <person name="Bader C.D."/>
            <person name="Teijaro C.N."/>
            <person name="Fluegel L."/>
            <person name="Davis C.M."/>
            <person name="Simpson J.R."/>
            <person name="Lauterbach L."/>
            <person name="Steele A.D."/>
            <person name="Gui C."/>
            <person name="Meng S."/>
            <person name="Li G."/>
            <person name="Viehrig K."/>
            <person name="Ye F."/>
            <person name="Su P."/>
            <person name="Kiefer A.F."/>
            <person name="Nichols A."/>
            <person name="Cepeda A.J."/>
            <person name="Yan W."/>
            <person name="Fan B."/>
            <person name="Jiang Y."/>
            <person name="Adhikari A."/>
            <person name="Zheng C.-J."/>
            <person name="Schuster L."/>
            <person name="Cowan T.M."/>
            <person name="Smanski M.J."/>
            <person name="Chevrette M.G."/>
            <person name="De Carvalho L.P.S."/>
            <person name="Shen B."/>
        </authorList>
    </citation>
    <scope>NUCLEOTIDE SEQUENCE [LARGE SCALE GENOMIC DNA]</scope>
    <source>
        <strain evidence="2 3">NPDC049574</strain>
    </source>
</reference>
<dbReference type="RefSeq" id="WP_364464383.1">
    <property type="nucleotide sequence ID" value="NZ_JBFARM010000034.1"/>
</dbReference>
<evidence type="ECO:0000313" key="3">
    <source>
        <dbReference type="Proteomes" id="UP001552427"/>
    </source>
</evidence>
<dbReference type="Gene3D" id="3.30.70.100">
    <property type="match status" value="1"/>
</dbReference>
<evidence type="ECO:0000259" key="1">
    <source>
        <dbReference type="PROSITE" id="PS50925"/>
    </source>
</evidence>
<organism evidence="2 3">
    <name type="scientific">Nonomuraea bangladeshensis</name>
    <dbReference type="NCBI Taxonomy" id="404385"/>
    <lineage>
        <taxon>Bacteria</taxon>
        <taxon>Bacillati</taxon>
        <taxon>Actinomycetota</taxon>
        <taxon>Actinomycetes</taxon>
        <taxon>Streptosporangiales</taxon>
        <taxon>Streptosporangiaceae</taxon>
        <taxon>Nonomuraea</taxon>
    </lineage>
</organism>
<protein>
    <submittedName>
        <fullName evidence="2">BLUF domain-containing protein</fullName>
    </submittedName>
</protein>
<keyword evidence="3" id="KW-1185">Reference proteome</keyword>